<dbReference type="EMBL" id="KM507819">
    <property type="protein sequence ID" value="AIT14061.1"/>
    <property type="molecule type" value="Genomic_DNA"/>
</dbReference>
<evidence type="ECO:0000313" key="1">
    <source>
        <dbReference type="EMBL" id="AIT14061.1"/>
    </source>
</evidence>
<gene>
    <name evidence="1" type="primary">171</name>
    <name evidence="1" type="ORF">PBI_121Q_171</name>
</gene>
<dbReference type="KEGG" id="vg:22111211"/>
<accession>A0A097EXD2</accession>
<protein>
    <submittedName>
        <fullName evidence="1">Uncharacterized protein</fullName>
    </submittedName>
</protein>
<evidence type="ECO:0000313" key="2">
    <source>
        <dbReference type="Proteomes" id="UP000029889"/>
    </source>
</evidence>
<reference evidence="1 2" key="1">
    <citation type="submission" date="2014-09" db="EMBL/GenBank/DDBJ databases">
        <authorList>
            <person name="Lapin J.S."/>
            <person name="Pope W.H."/>
            <person name="Hua J."/>
            <person name="Ford M.E."/>
            <person name="Conway J.F."/>
            <person name="Hatfull G.F."/>
            <person name="Hendrix R.W."/>
        </authorList>
    </citation>
    <scope>NUCLEOTIDE SEQUENCE [LARGE SCALE GENOMIC DNA]</scope>
</reference>
<organism evidence="1 2">
    <name type="scientific">Escherichia phage 121Q</name>
    <dbReference type="NCBI Taxonomy" id="1555202"/>
    <lineage>
        <taxon>Viruses</taxon>
        <taxon>Duplodnaviria</taxon>
        <taxon>Heunggongvirae</taxon>
        <taxon>Uroviricota</taxon>
        <taxon>Caudoviricetes</taxon>
        <taxon>Asteriusvirus</taxon>
        <taxon>Asteriusvirus av121Q</taxon>
    </lineage>
</organism>
<dbReference type="RefSeq" id="YP_009101758.1">
    <property type="nucleotide sequence ID" value="NC_025447.1"/>
</dbReference>
<name>A0A097EXD2_9CAUD</name>
<sequence>MQIIILIVGIMLGVYGHSWMNEKFPNTRPEYCSTNVFQNGEKPKESIGKKLDKVLDVINE</sequence>
<proteinExistence type="predicted"/>
<dbReference type="GeneID" id="22111211"/>
<keyword evidence="2" id="KW-1185">Reference proteome</keyword>
<dbReference type="Proteomes" id="UP000029889">
    <property type="component" value="Segment"/>
</dbReference>